<evidence type="ECO:0000313" key="3">
    <source>
        <dbReference type="EMBL" id="TQL76698.1"/>
    </source>
</evidence>
<feature type="domain" description="Thioesterase" evidence="2">
    <location>
        <begin position="1"/>
        <end position="224"/>
    </location>
</feature>
<evidence type="ECO:0000256" key="1">
    <source>
        <dbReference type="ARBA" id="ARBA00007169"/>
    </source>
</evidence>
<name>A0A543AVT7_9ACTN</name>
<dbReference type="AlphaFoldDB" id="A0A543AVT7"/>
<dbReference type="OrthoDB" id="4169718at2"/>
<keyword evidence="4" id="KW-1185">Reference proteome</keyword>
<evidence type="ECO:0000259" key="2">
    <source>
        <dbReference type="Pfam" id="PF00975"/>
    </source>
</evidence>
<dbReference type="InterPro" id="IPR029058">
    <property type="entry name" value="AB_hydrolase_fold"/>
</dbReference>
<dbReference type="EMBL" id="VFOW01000001">
    <property type="protein sequence ID" value="TQL76698.1"/>
    <property type="molecule type" value="Genomic_DNA"/>
</dbReference>
<comment type="similarity">
    <text evidence="1">Belongs to the thioesterase family.</text>
</comment>
<dbReference type="InterPro" id="IPR012223">
    <property type="entry name" value="TEII"/>
</dbReference>
<dbReference type="SUPFAM" id="SSF53474">
    <property type="entry name" value="alpha/beta-Hydrolases"/>
    <property type="match status" value="1"/>
</dbReference>
<dbReference type="InterPro" id="IPR001031">
    <property type="entry name" value="Thioesterase"/>
</dbReference>
<dbReference type="PANTHER" id="PTHR11487">
    <property type="entry name" value="THIOESTERASE"/>
    <property type="match status" value="1"/>
</dbReference>
<proteinExistence type="inferred from homology"/>
<protein>
    <submittedName>
        <fullName evidence="3">External thioesterase TEII</fullName>
    </submittedName>
</protein>
<dbReference type="InParanoid" id="A0A543AVT7"/>
<organism evidence="3 4">
    <name type="scientific">Stackebrandtia endophytica</name>
    <dbReference type="NCBI Taxonomy" id="1496996"/>
    <lineage>
        <taxon>Bacteria</taxon>
        <taxon>Bacillati</taxon>
        <taxon>Actinomycetota</taxon>
        <taxon>Actinomycetes</taxon>
        <taxon>Glycomycetales</taxon>
        <taxon>Glycomycetaceae</taxon>
        <taxon>Stackebrandtia</taxon>
    </lineage>
</organism>
<comment type="caution">
    <text evidence="3">The sequence shown here is derived from an EMBL/GenBank/DDBJ whole genome shotgun (WGS) entry which is preliminary data.</text>
</comment>
<reference evidence="3 4" key="1">
    <citation type="submission" date="2019-06" db="EMBL/GenBank/DDBJ databases">
        <title>Sequencing the genomes of 1000 actinobacteria strains.</title>
        <authorList>
            <person name="Klenk H.-P."/>
        </authorList>
    </citation>
    <scope>NUCLEOTIDE SEQUENCE [LARGE SCALE GENOMIC DNA]</scope>
    <source>
        <strain evidence="3 4">DSM 45928</strain>
    </source>
</reference>
<sequence length="266" mass="29338">MFPFLGGFGASYNRLAHELTGDWDVWTVNPPGHGPSTEPPIRRLAEMVGCYLENLRAVLRPDAVFFGHSMGGVIAYQVLTAMTGDAAFRERRPTDLVVSAARAPRQLQVAGTANLPERALLRHLLGFGAIPEEVAADRSLIEMFLPAFRADYQVLTEAQRQPVVRLDIPTRLILGERDPQTPEGTAAAWQDYFDTPIRVHVLPDAEHMFVLTDVEPVDRILSDLTRVTAGYPAAEHIAVNRNALSPTTLSPKTLSRNAWSQVAVRP</sequence>
<evidence type="ECO:0000313" key="4">
    <source>
        <dbReference type="Proteomes" id="UP000317043"/>
    </source>
</evidence>
<dbReference type="Proteomes" id="UP000317043">
    <property type="component" value="Unassembled WGS sequence"/>
</dbReference>
<dbReference type="PANTHER" id="PTHR11487:SF0">
    <property type="entry name" value="S-ACYL FATTY ACID SYNTHASE THIOESTERASE, MEDIUM CHAIN"/>
    <property type="match status" value="1"/>
</dbReference>
<dbReference type="Pfam" id="PF00975">
    <property type="entry name" value="Thioesterase"/>
    <property type="match status" value="1"/>
</dbReference>
<dbReference type="Gene3D" id="3.40.50.1820">
    <property type="entry name" value="alpha/beta hydrolase"/>
    <property type="match status" value="1"/>
</dbReference>
<dbReference type="GO" id="GO:0008610">
    <property type="term" value="P:lipid biosynthetic process"/>
    <property type="evidence" value="ECO:0007669"/>
    <property type="project" value="TreeGrafter"/>
</dbReference>
<accession>A0A543AVT7</accession>
<gene>
    <name evidence="3" type="ORF">FB566_2233</name>
</gene>